<name>A0A7V1PUC0_CALAY</name>
<dbReference type="AlphaFoldDB" id="A0A7V1PUC0"/>
<evidence type="ECO:0000256" key="1">
    <source>
        <dbReference type="SAM" id="Phobius"/>
    </source>
</evidence>
<keyword evidence="1" id="KW-1133">Transmembrane helix</keyword>
<evidence type="ECO:0008006" key="3">
    <source>
        <dbReference type="Google" id="ProtNLM"/>
    </source>
</evidence>
<dbReference type="EMBL" id="DRLD01000162">
    <property type="protein sequence ID" value="HED10197.1"/>
    <property type="molecule type" value="Genomic_DNA"/>
</dbReference>
<dbReference type="CDD" id="cd07818">
    <property type="entry name" value="SRPBCC_1"/>
    <property type="match status" value="1"/>
</dbReference>
<sequence length="195" mass="21974">MKTISGVVVVIVVVIGGLTLIPLFISPDVTVSRSIVIDRPVDLVFNVVKNYDYFDQWNPWLQKEPGARTTVDGQPGEVGSRWMWQGDTIGQGTLTLVSLEENKKIVAKTEFVKPMVFFADDIWTFEPLGENKTRVTWIFKSVIDSYFMRYGNLSMDMNIGPQYKKGLVALKKFIEKTPDVEEALKKVEHVGGAMP</sequence>
<comment type="caution">
    <text evidence="2">The sequence shown here is derived from an EMBL/GenBank/DDBJ whole genome shotgun (WGS) entry which is preliminary data.</text>
</comment>
<feature type="transmembrane region" description="Helical" evidence="1">
    <location>
        <begin position="7"/>
        <end position="25"/>
    </location>
</feature>
<dbReference type="InterPro" id="IPR023393">
    <property type="entry name" value="START-like_dom_sf"/>
</dbReference>
<evidence type="ECO:0000313" key="2">
    <source>
        <dbReference type="EMBL" id="HED10197.1"/>
    </source>
</evidence>
<dbReference type="InterPro" id="IPR019587">
    <property type="entry name" value="Polyketide_cyclase/dehydratase"/>
</dbReference>
<accession>A0A7V1PUC0</accession>
<reference evidence="2" key="1">
    <citation type="journal article" date="2020" name="mSystems">
        <title>Genome- and Community-Level Interaction Insights into Carbon Utilization and Element Cycling Functions of Hydrothermarchaeota in Hydrothermal Sediment.</title>
        <authorList>
            <person name="Zhou Z."/>
            <person name="Liu Y."/>
            <person name="Xu W."/>
            <person name="Pan J."/>
            <person name="Luo Z.H."/>
            <person name="Li M."/>
        </authorList>
    </citation>
    <scope>NUCLEOTIDE SEQUENCE [LARGE SCALE GENOMIC DNA]</scope>
    <source>
        <strain evidence="2">HyVt-456</strain>
    </source>
</reference>
<keyword evidence="1" id="KW-0472">Membrane</keyword>
<proteinExistence type="predicted"/>
<dbReference type="Proteomes" id="UP000886005">
    <property type="component" value="Unassembled WGS sequence"/>
</dbReference>
<gene>
    <name evidence="2" type="ORF">ENJ10_05885</name>
</gene>
<dbReference type="Pfam" id="PF10604">
    <property type="entry name" value="Polyketide_cyc2"/>
    <property type="match status" value="1"/>
</dbReference>
<organism evidence="2">
    <name type="scientific">Caldithrix abyssi</name>
    <dbReference type="NCBI Taxonomy" id="187145"/>
    <lineage>
        <taxon>Bacteria</taxon>
        <taxon>Pseudomonadati</taxon>
        <taxon>Calditrichota</taxon>
        <taxon>Calditrichia</taxon>
        <taxon>Calditrichales</taxon>
        <taxon>Calditrichaceae</taxon>
        <taxon>Caldithrix</taxon>
    </lineage>
</organism>
<dbReference type="SUPFAM" id="SSF55961">
    <property type="entry name" value="Bet v1-like"/>
    <property type="match status" value="1"/>
</dbReference>
<dbReference type="Gene3D" id="3.30.530.20">
    <property type="match status" value="1"/>
</dbReference>
<keyword evidence="1" id="KW-0812">Transmembrane</keyword>
<protein>
    <recommendedName>
        <fullName evidence="3">Polyketide cyclase</fullName>
    </recommendedName>
</protein>